<comment type="caution">
    <text evidence="1">The sequence shown here is derived from an EMBL/GenBank/DDBJ whole genome shotgun (WGS) entry which is preliminary data.</text>
</comment>
<dbReference type="OrthoDB" id="3231855at2759"/>
<dbReference type="Proteomes" id="UP000821853">
    <property type="component" value="Unassembled WGS sequence"/>
</dbReference>
<dbReference type="Gene3D" id="3.90.1740.10">
    <property type="entry name" value="2',3'-cyclic nucleotide 3'-phosphodiesterase superfamily"/>
    <property type="match status" value="1"/>
</dbReference>
<dbReference type="PANTHER" id="PTHR10156:SF0">
    <property type="entry name" value="2',3'-CYCLIC-NUCLEOTIDE 3'-PHOSPHODIESTERASE"/>
    <property type="match status" value="1"/>
</dbReference>
<dbReference type="EMBL" id="JABSTR010000008">
    <property type="protein sequence ID" value="KAH9377122.1"/>
    <property type="molecule type" value="Genomic_DNA"/>
</dbReference>
<dbReference type="OMA" id="VELEFIM"/>
<dbReference type="GO" id="GO:0004113">
    <property type="term" value="F:2',3'-cyclic-nucleotide 3'-phosphodiesterase activity"/>
    <property type="evidence" value="ECO:0007669"/>
    <property type="project" value="InterPro"/>
</dbReference>
<evidence type="ECO:0000313" key="1">
    <source>
        <dbReference type="EMBL" id="KAH9377122.1"/>
    </source>
</evidence>
<organism evidence="1 2">
    <name type="scientific">Haemaphysalis longicornis</name>
    <name type="common">Bush tick</name>
    <dbReference type="NCBI Taxonomy" id="44386"/>
    <lineage>
        <taxon>Eukaryota</taxon>
        <taxon>Metazoa</taxon>
        <taxon>Ecdysozoa</taxon>
        <taxon>Arthropoda</taxon>
        <taxon>Chelicerata</taxon>
        <taxon>Arachnida</taxon>
        <taxon>Acari</taxon>
        <taxon>Parasitiformes</taxon>
        <taxon>Ixodida</taxon>
        <taxon>Ixodoidea</taxon>
        <taxon>Ixodidae</taxon>
        <taxon>Haemaphysalinae</taxon>
        <taxon>Haemaphysalis</taxon>
    </lineage>
</organism>
<dbReference type="GO" id="GO:0016020">
    <property type="term" value="C:membrane"/>
    <property type="evidence" value="ECO:0007669"/>
    <property type="project" value="InterPro"/>
</dbReference>
<sequence>MVTPLRTNYILMGAGKLNTEAPRTLPQHHADVLELLKVPYLKEEDTVAFLRTHRRLLFLVRGPPASGKKAVRKAIEMLYPGSQVYHANMFFKGDAIPGWNSDTRGQAHEICRNKINEFMTDDVPFIININTNVEVWEVNPFLEMAARHSYTVILVNMPHHFIMTAETLAEVTTARTKSYTLDKKYLSRRLREWEEVHPYAMGWSPRLTDAAELLNRFRKIRAALQKLDPGMVPKDAVSILATPFALARICLFGRTKADKEYCESQKVREACGRKDTLTVFGYAVSEGFVYALVTLTEAQVSLAEGPNDGSNRQSAADKGDDLPELRAATLSISDDWKEVRSEVDLGKLTTRILSTV</sequence>
<name>A0A9J6GPA0_HAELO</name>
<dbReference type="GO" id="GO:0009214">
    <property type="term" value="P:cyclic nucleotide catabolic process"/>
    <property type="evidence" value="ECO:0007669"/>
    <property type="project" value="InterPro"/>
</dbReference>
<gene>
    <name evidence="1" type="ORF">HPB48_008275</name>
</gene>
<evidence type="ECO:0000313" key="2">
    <source>
        <dbReference type="Proteomes" id="UP000821853"/>
    </source>
</evidence>
<dbReference type="GO" id="GO:0005737">
    <property type="term" value="C:cytoplasm"/>
    <property type="evidence" value="ECO:0007669"/>
    <property type="project" value="TreeGrafter"/>
</dbReference>
<dbReference type="AlphaFoldDB" id="A0A9J6GPA0"/>
<reference evidence="1 2" key="1">
    <citation type="journal article" date="2020" name="Cell">
        <title>Large-Scale Comparative Analyses of Tick Genomes Elucidate Their Genetic Diversity and Vector Capacities.</title>
        <authorList>
            <consortium name="Tick Genome and Microbiome Consortium (TIGMIC)"/>
            <person name="Jia N."/>
            <person name="Wang J."/>
            <person name="Shi W."/>
            <person name="Du L."/>
            <person name="Sun Y."/>
            <person name="Zhan W."/>
            <person name="Jiang J.F."/>
            <person name="Wang Q."/>
            <person name="Zhang B."/>
            <person name="Ji P."/>
            <person name="Bell-Sakyi L."/>
            <person name="Cui X.M."/>
            <person name="Yuan T.T."/>
            <person name="Jiang B.G."/>
            <person name="Yang W.F."/>
            <person name="Lam T.T."/>
            <person name="Chang Q.C."/>
            <person name="Ding S.J."/>
            <person name="Wang X.J."/>
            <person name="Zhu J.G."/>
            <person name="Ruan X.D."/>
            <person name="Zhao L."/>
            <person name="Wei J.T."/>
            <person name="Ye R.Z."/>
            <person name="Que T.C."/>
            <person name="Du C.H."/>
            <person name="Zhou Y.H."/>
            <person name="Cheng J.X."/>
            <person name="Dai P.F."/>
            <person name="Guo W.B."/>
            <person name="Han X.H."/>
            <person name="Huang E.J."/>
            <person name="Li L.F."/>
            <person name="Wei W."/>
            <person name="Gao Y.C."/>
            <person name="Liu J.Z."/>
            <person name="Shao H.Z."/>
            <person name="Wang X."/>
            <person name="Wang C.C."/>
            <person name="Yang T.C."/>
            <person name="Huo Q.B."/>
            <person name="Li W."/>
            <person name="Chen H.Y."/>
            <person name="Chen S.E."/>
            <person name="Zhou L.G."/>
            <person name="Ni X.B."/>
            <person name="Tian J.H."/>
            <person name="Sheng Y."/>
            <person name="Liu T."/>
            <person name="Pan Y.S."/>
            <person name="Xia L.Y."/>
            <person name="Li J."/>
            <person name="Zhao F."/>
            <person name="Cao W.C."/>
        </authorList>
    </citation>
    <scope>NUCLEOTIDE SEQUENCE [LARGE SCALE GENOMIC DNA]</scope>
    <source>
        <strain evidence="1">HaeL-2018</strain>
    </source>
</reference>
<proteinExistence type="predicted"/>
<dbReference type="InterPro" id="IPR027417">
    <property type="entry name" value="P-loop_NTPase"/>
</dbReference>
<dbReference type="Gene3D" id="3.40.50.300">
    <property type="entry name" value="P-loop containing nucleotide triphosphate hydrolases"/>
    <property type="match status" value="1"/>
</dbReference>
<dbReference type="VEuPathDB" id="VectorBase:HLOH_045830"/>
<keyword evidence="2" id="KW-1185">Reference proteome</keyword>
<evidence type="ECO:0008006" key="3">
    <source>
        <dbReference type="Google" id="ProtNLM"/>
    </source>
</evidence>
<protein>
    <recommendedName>
        <fullName evidence="3">2',3'-cyclic-nucleotide 3'-phosphodiesterase</fullName>
    </recommendedName>
</protein>
<dbReference type="InterPro" id="IPR008431">
    <property type="entry name" value="CNPase"/>
</dbReference>
<dbReference type="PANTHER" id="PTHR10156">
    <property type="entry name" value="2',3'-CYCLIC-NUCLEOTIDE 3'-PHOSPHODIESTERASE"/>
    <property type="match status" value="1"/>
</dbReference>
<accession>A0A9J6GPA0</accession>